<dbReference type="GO" id="GO:0009103">
    <property type="term" value="P:lipopolysaccharide biosynthetic process"/>
    <property type="evidence" value="ECO:0007669"/>
    <property type="project" value="UniProtKB-KW"/>
</dbReference>
<evidence type="ECO:0000256" key="3">
    <source>
        <dbReference type="ARBA" id="ARBA00022985"/>
    </source>
</evidence>
<dbReference type="Gene3D" id="3.90.550.10">
    <property type="entry name" value="Spore Coat Polysaccharide Biosynthesis Protein SpsA, Chain A"/>
    <property type="match status" value="1"/>
</dbReference>
<evidence type="ECO:0000256" key="1">
    <source>
        <dbReference type="ARBA" id="ARBA00022679"/>
    </source>
</evidence>
<organism evidence="4 5">
    <name type="scientific">Sphingomonas populi</name>
    <dbReference type="NCBI Taxonomy" id="2484750"/>
    <lineage>
        <taxon>Bacteria</taxon>
        <taxon>Pseudomonadati</taxon>
        <taxon>Pseudomonadota</taxon>
        <taxon>Alphaproteobacteria</taxon>
        <taxon>Sphingomonadales</taxon>
        <taxon>Sphingomonadaceae</taxon>
        <taxon>Sphingomonas</taxon>
    </lineage>
</organism>
<protein>
    <submittedName>
        <fullName evidence="4">3-deoxy-manno-octulosonate cytidylyltransferase</fullName>
    </submittedName>
</protein>
<accession>A0A4Q6XTG9</accession>
<keyword evidence="3" id="KW-0448">Lipopolysaccharide biosynthesis</keyword>
<dbReference type="Pfam" id="PF02348">
    <property type="entry name" value="CTP_transf_3"/>
    <property type="match status" value="1"/>
</dbReference>
<reference evidence="4 5" key="1">
    <citation type="submission" date="2019-02" db="EMBL/GenBank/DDBJ databases">
        <authorList>
            <person name="Li Y."/>
        </authorList>
    </citation>
    <scope>NUCLEOTIDE SEQUENCE [LARGE SCALE GENOMIC DNA]</scope>
    <source>
        <strain evidence="4 5">3-7</strain>
    </source>
</reference>
<evidence type="ECO:0000313" key="5">
    <source>
        <dbReference type="Proteomes" id="UP000292085"/>
    </source>
</evidence>
<dbReference type="OrthoDB" id="9815559at2"/>
<proteinExistence type="predicted"/>
<dbReference type="Proteomes" id="UP000292085">
    <property type="component" value="Unassembled WGS sequence"/>
</dbReference>
<keyword evidence="1 4" id="KW-0808">Transferase</keyword>
<sequence>MSGWSASSISTTCCGPALPDTRADEGAPPDLIVIPARYGSTRLPGKPLVPIAGRTLLSRVVAIAREGAARVGNAEVVVATDDPRILDHACDLGCAAVMTDAAITSGSGRAWAVARGRTVPPPIVVNLQGDAPFAAPDMIAALIAALRDSPCGVATPVVQLDWAALDALRAHKLMSPFSGTTCVRRADDRALWFSKTIIPAIRDEARLRGASGVSPVFRHIGLYAYRFAALQRFEQTKPTPYEVLEGLEQLRFLETGEDILTVAVAPPRHAMSGIDTPEDVAMAERLIAEHGEPQLSWT</sequence>
<dbReference type="InterPro" id="IPR003329">
    <property type="entry name" value="Cytidylyl_trans"/>
</dbReference>
<evidence type="ECO:0000256" key="2">
    <source>
        <dbReference type="ARBA" id="ARBA00022695"/>
    </source>
</evidence>
<gene>
    <name evidence="4" type="ORF">EWE75_14310</name>
</gene>
<dbReference type="GO" id="GO:0005829">
    <property type="term" value="C:cytosol"/>
    <property type="evidence" value="ECO:0007669"/>
    <property type="project" value="TreeGrafter"/>
</dbReference>
<keyword evidence="2 4" id="KW-0548">Nucleotidyltransferase</keyword>
<dbReference type="InterPro" id="IPR029044">
    <property type="entry name" value="Nucleotide-diphossugar_trans"/>
</dbReference>
<dbReference type="AlphaFoldDB" id="A0A4Q6XTG9"/>
<dbReference type="PANTHER" id="PTHR42866:SF2">
    <property type="entry name" value="3-DEOXY-MANNO-OCTULOSONATE CYTIDYLYLTRANSFERASE, MITOCHONDRIAL"/>
    <property type="match status" value="1"/>
</dbReference>
<evidence type="ECO:0000313" key="4">
    <source>
        <dbReference type="EMBL" id="RZF63803.1"/>
    </source>
</evidence>
<name>A0A4Q6XTG9_9SPHN</name>
<dbReference type="EMBL" id="SGIS01000021">
    <property type="protein sequence ID" value="RZF63803.1"/>
    <property type="molecule type" value="Genomic_DNA"/>
</dbReference>
<dbReference type="CDD" id="cd02517">
    <property type="entry name" value="CMP-KDO-Synthetase"/>
    <property type="match status" value="1"/>
</dbReference>
<dbReference type="NCBIfam" id="NF003952">
    <property type="entry name" value="PRK05450.1-5"/>
    <property type="match status" value="1"/>
</dbReference>
<dbReference type="GO" id="GO:0008690">
    <property type="term" value="F:3-deoxy-manno-octulosonate cytidylyltransferase activity"/>
    <property type="evidence" value="ECO:0007669"/>
    <property type="project" value="InterPro"/>
</dbReference>
<dbReference type="InterPro" id="IPR004528">
    <property type="entry name" value="KdsB"/>
</dbReference>
<comment type="caution">
    <text evidence="4">The sequence shown here is derived from an EMBL/GenBank/DDBJ whole genome shotgun (WGS) entry which is preliminary data.</text>
</comment>
<keyword evidence="5" id="KW-1185">Reference proteome</keyword>
<dbReference type="SUPFAM" id="SSF53448">
    <property type="entry name" value="Nucleotide-diphospho-sugar transferases"/>
    <property type="match status" value="1"/>
</dbReference>
<dbReference type="PANTHER" id="PTHR42866">
    <property type="entry name" value="3-DEOXY-MANNO-OCTULOSONATE CYTIDYLYLTRANSFERASE"/>
    <property type="match status" value="1"/>
</dbReference>